<dbReference type="FunFam" id="1.10.3210.10:FF:000003">
    <property type="entry name" value="Ribonuclease Y"/>
    <property type="match status" value="1"/>
</dbReference>
<dbReference type="CDD" id="cd00077">
    <property type="entry name" value="HDc"/>
    <property type="match status" value="1"/>
</dbReference>
<keyword evidence="6" id="KW-0812">Transmembrane</keyword>
<dbReference type="AlphaFoldDB" id="A0A5J4L756"/>
<dbReference type="NCBIfam" id="TIGR00277">
    <property type="entry name" value="HDIG"/>
    <property type="match status" value="1"/>
</dbReference>
<evidence type="ECO:0000256" key="4">
    <source>
        <dbReference type="ARBA" id="ARBA00022884"/>
    </source>
</evidence>
<evidence type="ECO:0000256" key="5">
    <source>
        <dbReference type="SAM" id="Coils"/>
    </source>
</evidence>
<reference evidence="8" key="1">
    <citation type="submission" date="2019-10" db="EMBL/GenBank/DDBJ databases">
        <title>Metagenomic sequencing of thiosulfate-disproportionating enrichment culture.</title>
        <authorList>
            <person name="Umezawa K."/>
            <person name="Kojima H."/>
            <person name="Fukui M."/>
        </authorList>
    </citation>
    <scope>NUCLEOTIDE SEQUENCE</scope>
    <source>
        <strain evidence="8">45J</strain>
    </source>
</reference>
<dbReference type="InterPro" id="IPR006674">
    <property type="entry name" value="HD_domain"/>
</dbReference>
<gene>
    <name evidence="8" type="ORF">A45J_2321</name>
</gene>
<dbReference type="InterPro" id="IPR004087">
    <property type="entry name" value="KH_dom"/>
</dbReference>
<dbReference type="InterPro" id="IPR004088">
    <property type="entry name" value="KH_dom_type_1"/>
</dbReference>
<dbReference type="Gene3D" id="1.10.3210.10">
    <property type="entry name" value="Hypothetical protein af1432"/>
    <property type="match status" value="1"/>
</dbReference>
<evidence type="ECO:0000259" key="7">
    <source>
        <dbReference type="PROSITE" id="PS51831"/>
    </source>
</evidence>
<feature type="coiled-coil region" evidence="5">
    <location>
        <begin position="27"/>
        <end position="126"/>
    </location>
</feature>
<organism evidence="8">
    <name type="scientific">hot springs metagenome</name>
    <dbReference type="NCBI Taxonomy" id="433727"/>
    <lineage>
        <taxon>unclassified sequences</taxon>
        <taxon>metagenomes</taxon>
        <taxon>ecological metagenomes</taxon>
    </lineage>
</organism>
<dbReference type="PANTHER" id="PTHR12826:SF15">
    <property type="entry name" value="RIBONUCLEASE Y"/>
    <property type="match status" value="1"/>
</dbReference>
<dbReference type="GO" id="GO:0016787">
    <property type="term" value="F:hydrolase activity"/>
    <property type="evidence" value="ECO:0007669"/>
    <property type="project" value="UniProtKB-KW"/>
</dbReference>
<keyword evidence="5" id="KW-0175">Coiled coil</keyword>
<dbReference type="PANTHER" id="PTHR12826">
    <property type="entry name" value="RIBONUCLEASE Y"/>
    <property type="match status" value="1"/>
</dbReference>
<feature type="transmembrane region" description="Helical" evidence="6">
    <location>
        <begin position="6"/>
        <end position="26"/>
    </location>
</feature>
<dbReference type="Pfam" id="PF12072">
    <property type="entry name" value="RNase_Y_N"/>
    <property type="match status" value="1"/>
</dbReference>
<dbReference type="HAMAP" id="MF_00335">
    <property type="entry name" value="RNase_Y"/>
    <property type="match status" value="1"/>
</dbReference>
<name>A0A5J4L756_9ZZZZ</name>
<dbReference type="NCBIfam" id="TIGR03319">
    <property type="entry name" value="RNase_Y"/>
    <property type="match status" value="1"/>
</dbReference>
<dbReference type="PROSITE" id="PS50084">
    <property type="entry name" value="KH_TYPE_1"/>
    <property type="match status" value="1"/>
</dbReference>
<evidence type="ECO:0000256" key="2">
    <source>
        <dbReference type="ARBA" id="ARBA00022759"/>
    </source>
</evidence>
<comment type="caution">
    <text evidence="8">The sequence shown here is derived from an EMBL/GenBank/DDBJ whole genome shotgun (WGS) entry which is preliminary data.</text>
</comment>
<proteinExistence type="inferred from homology"/>
<keyword evidence="3" id="KW-0378">Hydrolase</keyword>
<dbReference type="Pfam" id="PF01966">
    <property type="entry name" value="HD"/>
    <property type="match status" value="1"/>
</dbReference>
<dbReference type="GO" id="GO:0003723">
    <property type="term" value="F:RNA binding"/>
    <property type="evidence" value="ECO:0007669"/>
    <property type="project" value="UniProtKB-KW"/>
</dbReference>
<dbReference type="InterPro" id="IPR022711">
    <property type="entry name" value="RNase_Y_N"/>
</dbReference>
<evidence type="ECO:0000256" key="3">
    <source>
        <dbReference type="ARBA" id="ARBA00022801"/>
    </source>
</evidence>
<dbReference type="CDD" id="cd22431">
    <property type="entry name" value="KH-I_RNaseY"/>
    <property type="match status" value="1"/>
</dbReference>
<dbReference type="SUPFAM" id="SSF109604">
    <property type="entry name" value="HD-domain/PDEase-like"/>
    <property type="match status" value="1"/>
</dbReference>
<dbReference type="InterPro" id="IPR036612">
    <property type="entry name" value="KH_dom_type_1_sf"/>
</dbReference>
<dbReference type="SMART" id="SM00471">
    <property type="entry name" value="HDc"/>
    <property type="match status" value="1"/>
</dbReference>
<dbReference type="SUPFAM" id="SSF54791">
    <property type="entry name" value="Eukaryotic type KH-domain (KH-domain type I)"/>
    <property type="match status" value="1"/>
</dbReference>
<dbReference type="SMART" id="SM00322">
    <property type="entry name" value="KH"/>
    <property type="match status" value="1"/>
</dbReference>
<dbReference type="InterPro" id="IPR003607">
    <property type="entry name" value="HD/PDEase_dom"/>
</dbReference>
<keyword evidence="1" id="KW-0540">Nuclease</keyword>
<dbReference type="EMBL" id="BLAB01000001">
    <property type="protein sequence ID" value="GER94557.1"/>
    <property type="molecule type" value="Genomic_DNA"/>
</dbReference>
<dbReference type="Pfam" id="PF00013">
    <property type="entry name" value="KH_1"/>
    <property type="match status" value="1"/>
</dbReference>
<keyword evidence="2" id="KW-0255">Endonuclease</keyword>
<evidence type="ECO:0000313" key="8">
    <source>
        <dbReference type="EMBL" id="GER94557.1"/>
    </source>
</evidence>
<protein>
    <submittedName>
        <fullName evidence="8">Ribonuclease Y</fullName>
    </submittedName>
</protein>
<evidence type="ECO:0000256" key="1">
    <source>
        <dbReference type="ARBA" id="ARBA00022722"/>
    </source>
</evidence>
<dbReference type="InterPro" id="IPR006675">
    <property type="entry name" value="HDIG_dom"/>
</dbReference>
<accession>A0A5J4L756</accession>
<dbReference type="InterPro" id="IPR017705">
    <property type="entry name" value="Ribonuclease_Y"/>
</dbReference>
<feature type="domain" description="HD" evidence="7">
    <location>
        <begin position="337"/>
        <end position="430"/>
    </location>
</feature>
<keyword evidence="6" id="KW-0472">Membrane</keyword>
<keyword evidence="4" id="KW-0694">RNA-binding</keyword>
<evidence type="ECO:0000256" key="6">
    <source>
        <dbReference type="SAM" id="Phobius"/>
    </source>
</evidence>
<dbReference type="GO" id="GO:0016020">
    <property type="term" value="C:membrane"/>
    <property type="evidence" value="ECO:0007669"/>
    <property type="project" value="InterPro"/>
</dbReference>
<dbReference type="GO" id="GO:0006402">
    <property type="term" value="P:mRNA catabolic process"/>
    <property type="evidence" value="ECO:0007669"/>
    <property type="project" value="InterPro"/>
</dbReference>
<sequence>MDNSLMLIVIAIAVGAATGLILSLIYKNTLKSRKEALEKEHQHLLEDAKREADAIKKEALIHAKDLAYQAKIEAEKEIRERTRELNQLDKRLRQKEDQLEKRLDQIEKKEHELIRKEKDLHSKERSLLEKENHYAHLIKEQTLILERLSGINVEEAKQELFKKIEDESRFEAAKLAKKIEDEARENAEKKAKEIISLAIQRYSSDYVADATVSAVSLPGDEMKGRIIGREGRNIRAFEAATGVDLVVDDTPELVTLSAHDPVRREIARIALERLVADGRIHPTRIEEVVEKVKKEVDTTIREEGEKAVFDLGISGMHPELIKIIGRLKYRSSYGQNILQHSKEVAYLAGMMAGELGVDVKLAKRAGLLHDIGKAVDHEMEGSHQEIGATLAKKYGENDYVINAILAHHGEIDPSCVESALVAAGDALSAARPGVRRESIENYLKRLAKLEELAMSFNGVDKCYAIQAGREIRIIVRPEDVSDEMCAVISRDLAKKIEAEMTYPGQIKVAVIRESRHIDYAK</sequence>
<dbReference type="GO" id="GO:0004519">
    <property type="term" value="F:endonuclease activity"/>
    <property type="evidence" value="ECO:0007669"/>
    <property type="project" value="UniProtKB-KW"/>
</dbReference>
<keyword evidence="6" id="KW-1133">Transmembrane helix</keyword>
<dbReference type="PROSITE" id="PS51831">
    <property type="entry name" value="HD"/>
    <property type="match status" value="1"/>
</dbReference>